<dbReference type="SUPFAM" id="SSF46689">
    <property type="entry name" value="Homeodomain-like"/>
    <property type="match status" value="1"/>
</dbReference>
<dbReference type="AlphaFoldDB" id="A0A841JW27"/>
<accession>A0A841JW27</accession>
<gene>
    <name evidence="2" type="ORF">HNQ77_003564</name>
</gene>
<evidence type="ECO:0000313" key="2">
    <source>
        <dbReference type="EMBL" id="MBB6145603.1"/>
    </source>
</evidence>
<protein>
    <submittedName>
        <fullName evidence="2">Uncharacterized protein (DUF433 family)</fullName>
    </submittedName>
</protein>
<dbReference type="Pfam" id="PF04255">
    <property type="entry name" value="DUF433"/>
    <property type="match status" value="1"/>
</dbReference>
<evidence type="ECO:0000313" key="3">
    <source>
        <dbReference type="Proteomes" id="UP000538666"/>
    </source>
</evidence>
<dbReference type="InterPro" id="IPR036388">
    <property type="entry name" value="WH-like_DNA-bd_sf"/>
</dbReference>
<name>A0A841JW27_9BACT</name>
<dbReference type="EMBL" id="JACHEK010000007">
    <property type="protein sequence ID" value="MBB6145603.1"/>
    <property type="molecule type" value="Genomic_DNA"/>
</dbReference>
<comment type="caution">
    <text evidence="2">The sequence shown here is derived from an EMBL/GenBank/DDBJ whole genome shotgun (WGS) entry which is preliminary data.</text>
</comment>
<reference evidence="2 3" key="1">
    <citation type="submission" date="2020-08" db="EMBL/GenBank/DDBJ databases">
        <title>Genomic Encyclopedia of Type Strains, Phase IV (KMG-IV): sequencing the most valuable type-strain genomes for metagenomic binning, comparative biology and taxonomic classification.</title>
        <authorList>
            <person name="Goeker M."/>
        </authorList>
    </citation>
    <scope>NUCLEOTIDE SEQUENCE [LARGE SCALE GENOMIC DNA]</scope>
    <source>
        <strain evidence="2 3">DSM 103733</strain>
    </source>
</reference>
<dbReference type="InterPro" id="IPR007367">
    <property type="entry name" value="DUF433"/>
</dbReference>
<dbReference type="Pfam" id="PF21321">
    <property type="entry name" value="HTH_66"/>
    <property type="match status" value="1"/>
</dbReference>
<sequence length="236" mass="27035">MARKKVDRTQDEIREYPCYSIEQVASYIGVPKRTLRNWVTGYSYQTRHAMKRANPVITPADPENNLLSFYNLAEAQVLAATRERNIGLRRIRHTVEYMREVLQEERPLLRCVFETSGQDIFLQNISGKNLRNPLNVSKFGQYGFRSILKKYLSRIERDANGNPTRVYPLKAGARSAKRNIVIHPFVSAGKPSLAESGIMVEAIWKRKKAGETVKTLAKDFRLKPSEIKAAINYYAA</sequence>
<evidence type="ECO:0000259" key="1">
    <source>
        <dbReference type="Pfam" id="PF21321"/>
    </source>
</evidence>
<keyword evidence="3" id="KW-1185">Reference proteome</keyword>
<dbReference type="RefSeq" id="WP_184085024.1">
    <property type="nucleotide sequence ID" value="NZ_JACHEK010000007.1"/>
</dbReference>
<dbReference type="InterPro" id="IPR048708">
    <property type="entry name" value="VapB45-like_HTH"/>
</dbReference>
<dbReference type="InterPro" id="IPR009057">
    <property type="entry name" value="Homeodomain-like_sf"/>
</dbReference>
<dbReference type="Gene3D" id="1.10.10.10">
    <property type="entry name" value="Winged helix-like DNA-binding domain superfamily/Winged helix DNA-binding domain"/>
    <property type="match status" value="1"/>
</dbReference>
<dbReference type="Proteomes" id="UP000538666">
    <property type="component" value="Unassembled WGS sequence"/>
</dbReference>
<feature type="domain" description="Putative antitoxin VapB45-like DNA-binding HTH" evidence="1">
    <location>
        <begin position="17"/>
        <end position="93"/>
    </location>
</feature>
<proteinExistence type="predicted"/>
<organism evidence="2 3">
    <name type="scientific">Silvibacterium bohemicum</name>
    <dbReference type="NCBI Taxonomy" id="1577686"/>
    <lineage>
        <taxon>Bacteria</taxon>
        <taxon>Pseudomonadati</taxon>
        <taxon>Acidobacteriota</taxon>
        <taxon>Terriglobia</taxon>
        <taxon>Terriglobales</taxon>
        <taxon>Acidobacteriaceae</taxon>
        <taxon>Silvibacterium</taxon>
    </lineage>
</organism>